<comment type="caution">
    <text evidence="2">The sequence shown here is derived from an EMBL/GenBank/DDBJ whole genome shotgun (WGS) entry which is preliminary data.</text>
</comment>
<name>A0A2N5PAM6_MEDGN</name>
<dbReference type="RefSeq" id="WP_083382768.1">
    <property type="nucleotide sequence ID" value="NZ_JALQCM010000001.1"/>
</dbReference>
<dbReference type="AlphaFoldDB" id="A0A2N5PAM6"/>
<dbReference type="Proteomes" id="UP000234891">
    <property type="component" value="Unassembled WGS sequence"/>
</dbReference>
<dbReference type="Proteomes" id="UP000235093">
    <property type="component" value="Unassembled WGS sequence"/>
</dbReference>
<dbReference type="EMBL" id="NIHT01000025">
    <property type="protein sequence ID" value="PLT72187.1"/>
    <property type="molecule type" value="Genomic_DNA"/>
</dbReference>
<organism evidence="2 4">
    <name type="scientific">Mediterraneibacter gnavus</name>
    <name type="common">Ruminococcus gnavus</name>
    <dbReference type="NCBI Taxonomy" id="33038"/>
    <lineage>
        <taxon>Bacteria</taxon>
        <taxon>Bacillati</taxon>
        <taxon>Bacillota</taxon>
        <taxon>Clostridia</taxon>
        <taxon>Lachnospirales</taxon>
        <taxon>Lachnospiraceae</taxon>
        <taxon>Mediterraneibacter</taxon>
    </lineage>
</organism>
<dbReference type="EMBL" id="NIHS01000016">
    <property type="protein sequence ID" value="PLT72040.1"/>
    <property type="molecule type" value="Genomic_DNA"/>
</dbReference>
<evidence type="ECO:0000313" key="1">
    <source>
        <dbReference type="EMBL" id="PLT72040.1"/>
    </source>
</evidence>
<proteinExistence type="predicted"/>
<reference evidence="3 4" key="1">
    <citation type="journal article" date="2017" name="Genome Med.">
        <title>A novel Ruminococcus gnavus clade enriched in inflammatory bowel disease patients.</title>
        <authorList>
            <person name="Hall A.B."/>
            <person name="Yassour M."/>
            <person name="Sauk J."/>
            <person name="Garner A."/>
            <person name="Jiang X."/>
            <person name="Arthur T."/>
            <person name="Lagoudas G.K."/>
            <person name="Vatanen T."/>
            <person name="Fornelos N."/>
            <person name="Wilson R."/>
            <person name="Bertha M."/>
            <person name="Cohen M."/>
            <person name="Garber J."/>
            <person name="Khalili H."/>
            <person name="Gevers D."/>
            <person name="Ananthakrishnan A.N."/>
            <person name="Kugathasan S."/>
            <person name="Lander E.S."/>
            <person name="Blainey P."/>
            <person name="Vlamakis H."/>
            <person name="Xavier R.J."/>
            <person name="Huttenhower C."/>
        </authorList>
    </citation>
    <scope>NUCLEOTIDE SEQUENCE [LARGE SCALE GENOMIC DNA]</scope>
    <source>
        <strain evidence="1 3">RJX1124</strain>
        <strain evidence="2 4">RJX1125</strain>
    </source>
</reference>
<sequence>MQTSILWEGSLPNKEEMEHMKREGYQFRSVDGGWKICLKMHHTPTGQWFADNFSKSFSKEVELHQYLEQVEKHATWFEVPSKKLRVYEAGQILENPKNEDECICMEVLKDTKKHSHLLLKTDQEEVYQLGSSAIPTLENRARISGAALSNVRPAVLAEILNQCLKVAKGKALLRVSEGKVRAVHSAEKNGYQVYPLPEVFMLASVYIRGEYKKSTFLEGYADQTMVSATWQIEDQRLEEVYGEIMEKYGKQVKEKLTATIRITSSDVAASGANIFYSLMEGKRKIALGTDMRMRHNNSVEFQQFTENLLSTFECYKNALKGTVEKLCAISIEYPVNTIIGIMTKQGFGKKNVAEIVDRYKATFGNVPCTAYEVYCGIGEILFLAQSKGVSGRAMVELEEKVAKCLSMKWREYDIPGDLVY</sequence>
<protein>
    <submittedName>
        <fullName evidence="2">Uncharacterized protein</fullName>
    </submittedName>
</protein>
<evidence type="ECO:0000313" key="4">
    <source>
        <dbReference type="Proteomes" id="UP000235093"/>
    </source>
</evidence>
<accession>A0A2N5PAM6</accession>
<evidence type="ECO:0000313" key="3">
    <source>
        <dbReference type="Proteomes" id="UP000234891"/>
    </source>
</evidence>
<gene>
    <name evidence="2" type="ORF">CDL23_13620</name>
    <name evidence="1" type="ORF">CDL26_10155</name>
</gene>
<evidence type="ECO:0000313" key="2">
    <source>
        <dbReference type="EMBL" id="PLT72187.1"/>
    </source>
</evidence>